<evidence type="ECO:0000313" key="2">
    <source>
        <dbReference type="Proteomes" id="UP000299102"/>
    </source>
</evidence>
<evidence type="ECO:0008006" key="3">
    <source>
        <dbReference type="Google" id="ProtNLM"/>
    </source>
</evidence>
<dbReference type="AlphaFoldDB" id="A0A4C1SVZ4"/>
<protein>
    <recommendedName>
        <fullName evidence="3">Mariner Mos1 transposase</fullName>
    </recommendedName>
</protein>
<keyword evidence="2" id="KW-1185">Reference proteome</keyword>
<organism evidence="1 2">
    <name type="scientific">Eumeta variegata</name>
    <name type="common">Bagworm moth</name>
    <name type="synonym">Eumeta japonica</name>
    <dbReference type="NCBI Taxonomy" id="151549"/>
    <lineage>
        <taxon>Eukaryota</taxon>
        <taxon>Metazoa</taxon>
        <taxon>Ecdysozoa</taxon>
        <taxon>Arthropoda</taxon>
        <taxon>Hexapoda</taxon>
        <taxon>Insecta</taxon>
        <taxon>Pterygota</taxon>
        <taxon>Neoptera</taxon>
        <taxon>Endopterygota</taxon>
        <taxon>Lepidoptera</taxon>
        <taxon>Glossata</taxon>
        <taxon>Ditrysia</taxon>
        <taxon>Tineoidea</taxon>
        <taxon>Psychidae</taxon>
        <taxon>Oiketicinae</taxon>
        <taxon>Eumeta</taxon>
    </lineage>
</organism>
<comment type="caution">
    <text evidence="1">The sequence shown here is derived from an EMBL/GenBank/DDBJ whole genome shotgun (WGS) entry which is preliminary data.</text>
</comment>
<accession>A0A4C1SVZ4</accession>
<evidence type="ECO:0000313" key="1">
    <source>
        <dbReference type="EMBL" id="GBP06084.1"/>
    </source>
</evidence>
<name>A0A4C1SVZ4_EUMVA</name>
<dbReference type="Proteomes" id="UP000299102">
    <property type="component" value="Unassembled WGS sequence"/>
</dbReference>
<proteinExistence type="predicted"/>
<sequence>MLFLLPLDDLDHAPWTSGDQDRQRGEFRLADGHIPFGLRMNEHQLRLLRHFVCCCRIHKRLQMQGTALHEALVKVNGQRFASPEEAVEEYEKHVSEVTKEEYFQDWFIRMKKSINDNGEYFEKQEIHF</sequence>
<dbReference type="EMBL" id="BGZK01000020">
    <property type="protein sequence ID" value="GBP06084.1"/>
    <property type="molecule type" value="Genomic_DNA"/>
</dbReference>
<reference evidence="1 2" key="1">
    <citation type="journal article" date="2019" name="Commun. Biol.">
        <title>The bagworm genome reveals a unique fibroin gene that provides high tensile strength.</title>
        <authorList>
            <person name="Kono N."/>
            <person name="Nakamura H."/>
            <person name="Ohtoshi R."/>
            <person name="Tomita M."/>
            <person name="Numata K."/>
            <person name="Arakawa K."/>
        </authorList>
    </citation>
    <scope>NUCLEOTIDE SEQUENCE [LARGE SCALE GENOMIC DNA]</scope>
</reference>
<dbReference type="OrthoDB" id="10042427at2759"/>
<gene>
    <name evidence="1" type="ORF">EVAR_3306_1</name>
</gene>